<dbReference type="SUPFAM" id="SSF48371">
    <property type="entry name" value="ARM repeat"/>
    <property type="match status" value="1"/>
</dbReference>
<dbReference type="InterPro" id="IPR014825">
    <property type="entry name" value="DNA_alkylation"/>
</dbReference>
<gene>
    <name evidence="1" type="ORF">SAMN05421818_11535</name>
</gene>
<name>A0A1G8F9N6_9FLAO</name>
<evidence type="ECO:0000313" key="1">
    <source>
        <dbReference type="EMBL" id="SDH78812.1"/>
    </source>
</evidence>
<dbReference type="Gene3D" id="1.25.40.290">
    <property type="entry name" value="ARM repeat domains"/>
    <property type="match status" value="1"/>
</dbReference>
<evidence type="ECO:0000313" key="2">
    <source>
        <dbReference type="Proteomes" id="UP000243588"/>
    </source>
</evidence>
<dbReference type="Proteomes" id="UP000243588">
    <property type="component" value="Unassembled WGS sequence"/>
</dbReference>
<dbReference type="RefSeq" id="WP_090409355.1">
    <property type="nucleotide sequence ID" value="NZ_FNDQ01000015.1"/>
</dbReference>
<organism evidence="1 2">
    <name type="scientific">Myroides phaeus</name>
    <dbReference type="NCBI Taxonomy" id="702745"/>
    <lineage>
        <taxon>Bacteria</taxon>
        <taxon>Pseudomonadati</taxon>
        <taxon>Bacteroidota</taxon>
        <taxon>Flavobacteriia</taxon>
        <taxon>Flavobacteriales</taxon>
        <taxon>Flavobacteriaceae</taxon>
        <taxon>Myroides</taxon>
    </lineage>
</organism>
<dbReference type="AlphaFoldDB" id="A0A1G8F9N6"/>
<sequence>MEKRKGARSMKDIPTTILKQLNRGKIESANLTEWLAIDKLLLVENVLTDLKRTAYIPIVLDGIAGLKKVTANTINQSVGYTLYQLSEEKGDKELFGLLKNHKSDSVRCWATYFIQNNQEMTISDKISAIRDFAGDKHFGVREISWMAVRQDIIENLEESLILLKEWTKDKNENIRRFASEATRPRGVWATHITELKANPSLAFPILEALKADSSKYVRDSVGNWLNDAAKDNPIFVQEVCKEWMKGNDSKETAYIVKKGTRNV</sequence>
<proteinExistence type="predicted"/>
<accession>A0A1G8F9N6</accession>
<protein>
    <submittedName>
        <fullName evidence="1">3-methyladenine DNA glycosylase AlkC</fullName>
    </submittedName>
</protein>
<reference evidence="2" key="1">
    <citation type="submission" date="2016-10" db="EMBL/GenBank/DDBJ databases">
        <authorList>
            <person name="Varghese N."/>
            <person name="Submissions S."/>
        </authorList>
    </citation>
    <scope>NUCLEOTIDE SEQUENCE [LARGE SCALE GENOMIC DNA]</scope>
    <source>
        <strain evidence="2">DSM 23313</strain>
    </source>
</reference>
<keyword evidence="2" id="KW-1185">Reference proteome</keyword>
<dbReference type="STRING" id="702745.SAMN05421818_11535"/>
<dbReference type="Pfam" id="PF08713">
    <property type="entry name" value="DNA_alkylation"/>
    <property type="match status" value="1"/>
</dbReference>
<dbReference type="InterPro" id="IPR016024">
    <property type="entry name" value="ARM-type_fold"/>
</dbReference>
<dbReference type="EMBL" id="FNDQ01000015">
    <property type="protein sequence ID" value="SDH78812.1"/>
    <property type="molecule type" value="Genomic_DNA"/>
</dbReference>